<evidence type="ECO:0000313" key="4">
    <source>
        <dbReference type="Proteomes" id="UP001457282"/>
    </source>
</evidence>
<feature type="transmembrane region" description="Helical" evidence="2">
    <location>
        <begin position="165"/>
        <end position="185"/>
    </location>
</feature>
<reference evidence="3 4" key="1">
    <citation type="journal article" date="2023" name="G3 (Bethesda)">
        <title>A chromosome-length genome assembly and annotation of blackberry (Rubus argutus, cv. 'Hillquist').</title>
        <authorList>
            <person name="Bruna T."/>
            <person name="Aryal R."/>
            <person name="Dudchenko O."/>
            <person name="Sargent D.J."/>
            <person name="Mead D."/>
            <person name="Buti M."/>
            <person name="Cavallini A."/>
            <person name="Hytonen T."/>
            <person name="Andres J."/>
            <person name="Pham M."/>
            <person name="Weisz D."/>
            <person name="Mascagni F."/>
            <person name="Usai G."/>
            <person name="Natali L."/>
            <person name="Bassil N."/>
            <person name="Fernandez G.E."/>
            <person name="Lomsadze A."/>
            <person name="Armour M."/>
            <person name="Olukolu B."/>
            <person name="Poorten T."/>
            <person name="Britton C."/>
            <person name="Davik J."/>
            <person name="Ashrafi H."/>
            <person name="Aiden E.L."/>
            <person name="Borodovsky M."/>
            <person name="Worthington M."/>
        </authorList>
    </citation>
    <scope>NUCLEOTIDE SEQUENCE [LARGE SCALE GENOMIC DNA]</scope>
    <source>
        <strain evidence="3">PI 553951</strain>
    </source>
</reference>
<keyword evidence="2" id="KW-0472">Membrane</keyword>
<dbReference type="PANTHER" id="PTHR45651:SF68">
    <property type="entry name" value="ION TRANSPORT DOMAIN-CONTAINING PROTEIN"/>
    <property type="match status" value="1"/>
</dbReference>
<feature type="transmembrane region" description="Helical" evidence="2">
    <location>
        <begin position="55"/>
        <end position="75"/>
    </location>
</feature>
<keyword evidence="2" id="KW-0812">Transmembrane</keyword>
<keyword evidence="1" id="KW-0813">Transport</keyword>
<organism evidence="3 4">
    <name type="scientific">Rubus argutus</name>
    <name type="common">Southern blackberry</name>
    <dbReference type="NCBI Taxonomy" id="59490"/>
    <lineage>
        <taxon>Eukaryota</taxon>
        <taxon>Viridiplantae</taxon>
        <taxon>Streptophyta</taxon>
        <taxon>Embryophyta</taxon>
        <taxon>Tracheophyta</taxon>
        <taxon>Spermatophyta</taxon>
        <taxon>Magnoliopsida</taxon>
        <taxon>eudicotyledons</taxon>
        <taxon>Gunneridae</taxon>
        <taxon>Pentapetalae</taxon>
        <taxon>rosids</taxon>
        <taxon>fabids</taxon>
        <taxon>Rosales</taxon>
        <taxon>Rosaceae</taxon>
        <taxon>Rosoideae</taxon>
        <taxon>Rosoideae incertae sedis</taxon>
        <taxon>Rubus</taxon>
    </lineage>
</organism>
<name>A0AAW1VSU8_RUBAR</name>
<dbReference type="EMBL" id="JBEDUW010000007">
    <property type="protein sequence ID" value="KAK9910875.1"/>
    <property type="molecule type" value="Genomic_DNA"/>
</dbReference>
<dbReference type="Proteomes" id="UP001457282">
    <property type="component" value="Unassembled WGS sequence"/>
</dbReference>
<keyword evidence="4" id="KW-1185">Reference proteome</keyword>
<accession>A0AAW1VSU8</accession>
<feature type="transmembrane region" description="Helical" evidence="2">
    <location>
        <begin position="235"/>
        <end position="255"/>
    </location>
</feature>
<keyword evidence="1" id="KW-0406">Ion transport</keyword>
<evidence type="ECO:0000313" key="3">
    <source>
        <dbReference type="EMBL" id="KAK9910875.1"/>
    </source>
</evidence>
<evidence type="ECO:0008006" key="5">
    <source>
        <dbReference type="Google" id="ProtNLM"/>
    </source>
</evidence>
<keyword evidence="2" id="KW-1133">Transmembrane helix</keyword>
<dbReference type="SUPFAM" id="SSF81324">
    <property type="entry name" value="Voltage-gated potassium channels"/>
    <property type="match status" value="1"/>
</dbReference>
<protein>
    <recommendedName>
        <fullName evidence="5">Ion transport domain-containing protein</fullName>
    </recommendedName>
</protein>
<dbReference type="AlphaFoldDB" id="A0AAW1VSU8"/>
<feature type="transmembrane region" description="Helical" evidence="2">
    <location>
        <begin position="95"/>
        <end position="117"/>
    </location>
</feature>
<dbReference type="GO" id="GO:0016020">
    <property type="term" value="C:membrane"/>
    <property type="evidence" value="ECO:0007669"/>
    <property type="project" value="UniProtKB-SubCell"/>
</dbReference>
<evidence type="ECO:0000256" key="1">
    <source>
        <dbReference type="ARBA" id="ARBA00023303"/>
    </source>
</evidence>
<dbReference type="PANTHER" id="PTHR45651">
    <property type="entry name" value="CYCLIC NUCLEOTIDE-GATED ION CHANNEL 15-RELATED-RELATED"/>
    <property type="match status" value="1"/>
</dbReference>
<keyword evidence="1" id="KW-0407">Ion channel</keyword>
<proteinExistence type="predicted"/>
<gene>
    <name evidence="3" type="ORF">M0R45_034813</name>
</gene>
<evidence type="ECO:0000256" key="2">
    <source>
        <dbReference type="SAM" id="Phobius"/>
    </source>
</evidence>
<comment type="caution">
    <text evidence="3">The sequence shown here is derived from an EMBL/GenBank/DDBJ whole genome shotgun (WGS) entry which is preliminary data.</text>
</comment>
<dbReference type="GO" id="GO:0034220">
    <property type="term" value="P:monoatomic ion transmembrane transport"/>
    <property type="evidence" value="ECO:0007669"/>
    <property type="project" value="UniProtKB-KW"/>
</dbReference>
<sequence length="332" mass="38422">MSNPAENVIDMRSLDGNLSGESEKKDGVLLTATSARLLEETLNAHHRIKRMWNTFFVLACCFAVFIDPLFCYIEVIDEDKNGIHEDKNLMVAYLFLRLIADVVYMIDTIISSLGIIFKKREKIAKPFRACWRTISGDQTIVVHPRSPPAKENQSISARIHKLLPLLPRILVVLPILEIVIISWYLDNKGDNDWDIDDAFYITIPIQYTLRIYDIYASLKKRLVMNTGIQRCLKPILDFLPFILASHLFAALWYRLAIQRHVEYLESNKAHAFSFGIYKDALQSNQTFVQRVSQSFWWALRNLSSYGSNLNTSSLPSEIYFSVLYLQVGWHYF</sequence>